<dbReference type="AlphaFoldDB" id="A0A0D0SDX8"/>
<evidence type="ECO:0000313" key="2">
    <source>
        <dbReference type="EMBL" id="SUM34010.1"/>
    </source>
</evidence>
<name>A0A0D0SDX8_STAGA</name>
<organism evidence="2 3">
    <name type="scientific">Staphylococcus gallinarum</name>
    <dbReference type="NCBI Taxonomy" id="1293"/>
    <lineage>
        <taxon>Bacteria</taxon>
        <taxon>Bacillati</taxon>
        <taxon>Bacillota</taxon>
        <taxon>Bacilli</taxon>
        <taxon>Bacillales</taxon>
        <taxon>Staphylococcaceae</taxon>
        <taxon>Staphylococcus</taxon>
    </lineage>
</organism>
<dbReference type="Proteomes" id="UP000255277">
    <property type="component" value="Unassembled WGS sequence"/>
</dbReference>
<dbReference type="Pfam" id="PF08863">
    <property type="entry name" value="YolD"/>
    <property type="match status" value="1"/>
</dbReference>
<keyword evidence="4" id="KW-1185">Reference proteome</keyword>
<dbReference type="OrthoDB" id="2390144at2"/>
<protein>
    <submittedName>
        <fullName evidence="2">YolD-like protein</fullName>
    </submittedName>
</protein>
<proteinExistence type="predicted"/>
<evidence type="ECO:0000313" key="1">
    <source>
        <dbReference type="EMBL" id="GEQ07031.1"/>
    </source>
</evidence>
<dbReference type="Proteomes" id="UP000321057">
    <property type="component" value="Unassembled WGS sequence"/>
</dbReference>
<dbReference type="EMBL" id="BKAX01000016">
    <property type="protein sequence ID" value="GEQ07031.1"/>
    <property type="molecule type" value="Genomic_DNA"/>
</dbReference>
<dbReference type="PANTHER" id="PTHR40051:SF1">
    <property type="entry name" value="YOLD-LIKE FAMILY PROTEIN"/>
    <property type="match status" value="1"/>
</dbReference>
<dbReference type="EMBL" id="UHDK01000001">
    <property type="protein sequence ID" value="SUM34010.1"/>
    <property type="molecule type" value="Genomic_DNA"/>
</dbReference>
<sequence>MKKIFPDMPEPYCYETDYRKIPREYLNPNIPQGRGIVKWAAFKTLPEQYERLEQYIKDQDKIDKPTLSDHQISELNDTLMMKMFHDPQAEVSYFENGYIKKVDGFVHKVDTHNQVLQMYIDEGLFTLKLSEIVEIK</sequence>
<evidence type="ECO:0000313" key="3">
    <source>
        <dbReference type="Proteomes" id="UP000255277"/>
    </source>
</evidence>
<dbReference type="InterPro" id="IPR014962">
    <property type="entry name" value="YolD"/>
</dbReference>
<reference evidence="1 4" key="2">
    <citation type="submission" date="2019-07" db="EMBL/GenBank/DDBJ databases">
        <title>Whole genome shotgun sequence of Staphylococcus gallinarum NBRC 109767.</title>
        <authorList>
            <person name="Hosoyama A."/>
            <person name="Uohara A."/>
            <person name="Ohji S."/>
            <person name="Ichikawa N."/>
        </authorList>
    </citation>
    <scope>NUCLEOTIDE SEQUENCE [LARGE SCALE GENOMIC DNA]</scope>
    <source>
        <strain evidence="1 4">NBRC 109767</strain>
    </source>
</reference>
<evidence type="ECO:0000313" key="4">
    <source>
        <dbReference type="Proteomes" id="UP000321057"/>
    </source>
</evidence>
<gene>
    <name evidence="2" type="ORF">NCTC12195_03518</name>
    <name evidence="1" type="ORF">SGA02_28590</name>
</gene>
<accession>A0A0D0SDX8</accession>
<reference evidence="2 3" key="1">
    <citation type="submission" date="2018-06" db="EMBL/GenBank/DDBJ databases">
        <authorList>
            <consortium name="Pathogen Informatics"/>
            <person name="Doyle S."/>
        </authorList>
    </citation>
    <scope>NUCLEOTIDE SEQUENCE [LARGE SCALE GENOMIC DNA]</scope>
    <source>
        <strain evidence="2 3">NCTC12195</strain>
    </source>
</reference>
<dbReference type="STRING" id="1293.SH09_13140"/>
<dbReference type="RefSeq" id="WP_042740082.1">
    <property type="nucleotide sequence ID" value="NZ_BKAX01000016.1"/>
</dbReference>
<dbReference type="PANTHER" id="PTHR40051">
    <property type="entry name" value="IG HYPOTHETICAL 15966"/>
    <property type="match status" value="1"/>
</dbReference>